<dbReference type="InterPro" id="IPR042489">
    <property type="entry name" value="CapZ_alpha_1"/>
</dbReference>
<dbReference type="GO" id="GO:0008290">
    <property type="term" value="C:F-actin capping protein complex"/>
    <property type="evidence" value="ECO:0007669"/>
    <property type="project" value="InterPro"/>
</dbReference>
<dbReference type="InterPro" id="IPR042276">
    <property type="entry name" value="CapZ_alpha/beta_2"/>
</dbReference>
<dbReference type="GO" id="GO:0030479">
    <property type="term" value="C:actin cortical patch"/>
    <property type="evidence" value="ECO:0007669"/>
    <property type="project" value="TreeGrafter"/>
</dbReference>
<keyword evidence="3" id="KW-0117">Actin capping</keyword>
<reference evidence="6" key="1">
    <citation type="journal article" date="2023" name="PhytoFront">
        <title>Draft Genome Resources of Seven Strains of Tilletia horrida, Causal Agent of Kernel Smut of Rice.</title>
        <authorList>
            <person name="Khanal S."/>
            <person name="Antony Babu S."/>
            <person name="Zhou X.G."/>
        </authorList>
    </citation>
    <scope>NUCLEOTIDE SEQUENCE</scope>
    <source>
        <strain evidence="6">TX6</strain>
    </source>
</reference>
<evidence type="ECO:0000256" key="5">
    <source>
        <dbReference type="SAM" id="MobiDB-lite"/>
    </source>
</evidence>
<organism evidence="6 7">
    <name type="scientific">Tilletia horrida</name>
    <dbReference type="NCBI Taxonomy" id="155126"/>
    <lineage>
        <taxon>Eukaryota</taxon>
        <taxon>Fungi</taxon>
        <taxon>Dikarya</taxon>
        <taxon>Basidiomycota</taxon>
        <taxon>Ustilaginomycotina</taxon>
        <taxon>Exobasidiomycetes</taxon>
        <taxon>Tilletiales</taxon>
        <taxon>Tilletiaceae</taxon>
        <taxon>Tilletia</taxon>
    </lineage>
</organism>
<feature type="compositionally biased region" description="Low complexity" evidence="5">
    <location>
        <begin position="206"/>
        <end position="216"/>
    </location>
</feature>
<protein>
    <recommendedName>
        <fullName evidence="2">F-actin-capping protein subunit alpha</fullName>
    </recommendedName>
</protein>
<dbReference type="SUPFAM" id="SSF90096">
    <property type="entry name" value="Subunits of heterodimeric actin filament capping protein Capz"/>
    <property type="match status" value="1"/>
</dbReference>
<feature type="compositionally biased region" description="Low complexity" evidence="5">
    <location>
        <begin position="187"/>
        <end position="198"/>
    </location>
</feature>
<dbReference type="GO" id="GO:0030036">
    <property type="term" value="P:actin cytoskeleton organization"/>
    <property type="evidence" value="ECO:0007669"/>
    <property type="project" value="TreeGrafter"/>
</dbReference>
<dbReference type="PANTHER" id="PTHR10653:SF0">
    <property type="entry name" value="F-ACTIN-CAPPING PROTEIN SUBUNIT ALPHA"/>
    <property type="match status" value="1"/>
</dbReference>
<evidence type="ECO:0000256" key="3">
    <source>
        <dbReference type="ARBA" id="ARBA00022467"/>
    </source>
</evidence>
<dbReference type="InterPro" id="IPR002189">
    <property type="entry name" value="CapZ_alpha"/>
</dbReference>
<dbReference type="Pfam" id="PF01267">
    <property type="entry name" value="F-actin_cap_A"/>
    <property type="match status" value="1"/>
</dbReference>
<name>A0AAN6H021_9BASI</name>
<feature type="region of interest" description="Disordered" evidence="5">
    <location>
        <begin position="318"/>
        <end position="337"/>
    </location>
</feature>
<dbReference type="EMBL" id="JAPDMZ010000010">
    <property type="protein sequence ID" value="KAK0556874.1"/>
    <property type="molecule type" value="Genomic_DNA"/>
</dbReference>
<dbReference type="PANTHER" id="PTHR10653">
    <property type="entry name" value="F-ACTIN-CAPPING PROTEIN SUBUNIT ALPHA"/>
    <property type="match status" value="1"/>
</dbReference>
<dbReference type="Gene3D" id="3.90.1150.210">
    <property type="entry name" value="F-actin capping protein, beta subunit"/>
    <property type="match status" value="1"/>
</dbReference>
<dbReference type="AlphaFoldDB" id="A0AAN6H021"/>
<dbReference type="GO" id="GO:0051016">
    <property type="term" value="P:barbed-end actin filament capping"/>
    <property type="evidence" value="ECO:0007669"/>
    <property type="project" value="InterPro"/>
</dbReference>
<dbReference type="GO" id="GO:0051015">
    <property type="term" value="F:actin filament binding"/>
    <property type="evidence" value="ECO:0007669"/>
    <property type="project" value="TreeGrafter"/>
</dbReference>
<evidence type="ECO:0000256" key="1">
    <source>
        <dbReference type="ARBA" id="ARBA00010479"/>
    </source>
</evidence>
<accession>A0AAN6H021</accession>
<dbReference type="Gene3D" id="3.30.1140.60">
    <property type="entry name" value="F-actin capping protein, alpha subunit"/>
    <property type="match status" value="1"/>
</dbReference>
<evidence type="ECO:0000313" key="7">
    <source>
        <dbReference type="Proteomes" id="UP001176517"/>
    </source>
</evidence>
<feature type="region of interest" description="Disordered" evidence="5">
    <location>
        <begin position="187"/>
        <end position="227"/>
    </location>
</feature>
<sequence length="461" mass="48894">MSAEEDALPTSQQRAALASSLLLQTPPGQIASVYADLSSILFTTFAEGSGNETTAAQESSLFQAHATRALEAYNTEQLIPFKLPGSDRATLICRASQLPHLQSSATDGADSTTTAAQLPRYLNPFTSQSFAFDHFKLVASDIQPFPFNPDTEPLRVALQKRLDAYLANHFPDGVGAVFVVHTPPSASQTATAADSAPSDEVRKAAETAAEASGAQEAEAEEQEKTDAVAAVEATEAVEADIRESEAAAPPEAEAASAAGAAEAVEAEQSDAQAAAVTAVTQPHPEWAGAPSYVIHVTGNRFNPQNYWAGRWRSSYTYTPRSSVPATGTEAGVEPEADASPLGSLRAHIALHVHYYEEGNVQLHLHSPPANSSASDVFLPLPSALPSSASSASKDDALSALIFNLISKHEGVFQRELSDALSEQFAEKAMRSLRRALPITRQRVDWDKLVNYKLGSELGKAA</sequence>
<evidence type="ECO:0000313" key="6">
    <source>
        <dbReference type="EMBL" id="KAK0556874.1"/>
    </source>
</evidence>
<keyword evidence="7" id="KW-1185">Reference proteome</keyword>
<evidence type="ECO:0000256" key="2">
    <source>
        <dbReference type="ARBA" id="ARBA00014038"/>
    </source>
</evidence>
<comment type="similarity">
    <text evidence="1">Belongs to the F-actin-capping protein alpha subunit family.</text>
</comment>
<evidence type="ECO:0000256" key="4">
    <source>
        <dbReference type="ARBA" id="ARBA00023203"/>
    </source>
</evidence>
<gene>
    <name evidence="6" type="primary">CAP1</name>
    <name evidence="6" type="ORF">OC846_000901</name>
</gene>
<keyword evidence="4" id="KW-0009">Actin-binding</keyword>
<dbReference type="InterPro" id="IPR037282">
    <property type="entry name" value="CapZ_alpha/beta"/>
</dbReference>
<comment type="caution">
    <text evidence="6">The sequence shown here is derived from an EMBL/GenBank/DDBJ whole genome shotgun (WGS) entry which is preliminary data.</text>
</comment>
<dbReference type="InterPro" id="IPR017865">
    <property type="entry name" value="F-actin_cap_asu_CS"/>
</dbReference>
<feature type="compositionally biased region" description="Low complexity" evidence="5">
    <location>
        <begin position="246"/>
        <end position="263"/>
    </location>
</feature>
<proteinExistence type="inferred from homology"/>
<dbReference type="PROSITE" id="PS00748">
    <property type="entry name" value="F_ACTIN_CAPPING_A_1"/>
    <property type="match status" value="1"/>
</dbReference>
<dbReference type="Proteomes" id="UP001176517">
    <property type="component" value="Unassembled WGS sequence"/>
</dbReference>
<feature type="region of interest" description="Disordered" evidence="5">
    <location>
        <begin position="240"/>
        <end position="275"/>
    </location>
</feature>